<dbReference type="PANTHER" id="PTHR35809:SF1">
    <property type="entry name" value="ARCHAETIDYLSERINE DECARBOXYLASE PROENZYME-RELATED"/>
    <property type="match status" value="1"/>
</dbReference>
<evidence type="ECO:0000256" key="2">
    <source>
        <dbReference type="ARBA" id="ARBA00022516"/>
    </source>
</evidence>
<dbReference type="NCBIfam" id="NF003679">
    <property type="entry name" value="PRK05305.1-3"/>
    <property type="match status" value="1"/>
</dbReference>
<keyword evidence="4 11" id="KW-0443">Lipid metabolism</keyword>
<evidence type="ECO:0000313" key="13">
    <source>
        <dbReference type="EMBL" id="BFD46811.1"/>
    </source>
</evidence>
<dbReference type="NCBIfam" id="NF003681">
    <property type="entry name" value="PRK05305.2-1"/>
    <property type="match status" value="1"/>
</dbReference>
<protein>
    <recommendedName>
        <fullName evidence="11">Phosphatidylserine decarboxylase proenzyme</fullName>
        <ecNumber evidence="11">4.1.1.65</ecNumber>
    </recommendedName>
    <component>
        <recommendedName>
            <fullName evidence="11">Phosphatidylserine decarboxylase alpha chain</fullName>
        </recommendedName>
    </component>
    <component>
        <recommendedName>
            <fullName evidence="11">Phosphatidylserine decarboxylase beta chain</fullName>
        </recommendedName>
    </component>
</protein>
<evidence type="ECO:0000256" key="1">
    <source>
        <dbReference type="ARBA" id="ARBA00022475"/>
    </source>
</evidence>
<dbReference type="HAMAP" id="MF_00664">
    <property type="entry name" value="PS_decarb_PSD_A"/>
    <property type="match status" value="1"/>
</dbReference>
<sequence length="231" mass="26059">MKQYSDFSKIIHREGYIFIVSFAVVTFLLSTVHNSFGYVGLVITIWCIYFFRNPDRFTPISDDLVVSPADGTVQKITEAIPPLELGLGNQEMIRVSIFLNIFNVHVNRIPANGKILSLHYNPGKFFNASLDKASIYNERQSVLMETNSGHKIAFVQIAGLIARRILCDLEEDTEVRVGDRYGIIRFGSRADVYLPLKTALCVTEGQTSVGGETIIADFRIKKTSELKFEKR</sequence>
<evidence type="ECO:0000256" key="10">
    <source>
        <dbReference type="ARBA" id="ARBA00023317"/>
    </source>
</evidence>
<comment type="catalytic activity">
    <reaction evidence="11">
        <text>a 1,2-diacyl-sn-glycero-3-phospho-L-serine + H(+) = a 1,2-diacyl-sn-glycero-3-phosphoethanolamine + CO2</text>
        <dbReference type="Rhea" id="RHEA:20828"/>
        <dbReference type="ChEBI" id="CHEBI:15378"/>
        <dbReference type="ChEBI" id="CHEBI:16526"/>
        <dbReference type="ChEBI" id="CHEBI:57262"/>
        <dbReference type="ChEBI" id="CHEBI:64612"/>
        <dbReference type="EC" id="4.1.1.65"/>
    </reaction>
</comment>
<dbReference type="NCBIfam" id="NF003678">
    <property type="entry name" value="PRK05305.1-2"/>
    <property type="match status" value="1"/>
</dbReference>
<feature type="transmembrane region" description="Helical" evidence="12">
    <location>
        <begin position="12"/>
        <end position="29"/>
    </location>
</feature>
<feature type="chain" id="PRO_5043067514" description="Phosphatidylserine decarboxylase alpha chain" evidence="11">
    <location>
        <begin position="188"/>
        <end position="231"/>
    </location>
</feature>
<keyword evidence="10 11" id="KW-0670">Pyruvate</keyword>
<evidence type="ECO:0000256" key="12">
    <source>
        <dbReference type="SAM" id="Phobius"/>
    </source>
</evidence>
<reference evidence="13" key="1">
    <citation type="submission" date="2024-01" db="EMBL/GenBank/DDBJ databases">
        <title>Sequencing the genomes of a sandfly, Sergentomyia squamirostris, and its two endosymbionts.</title>
        <authorList>
            <person name="Itokawa K."/>
            <person name="Sanjoba C."/>
        </authorList>
    </citation>
    <scope>NUCLEOTIDE SEQUENCE</scope>
    <source>
        <strain evidence="13">RiSSQ</strain>
    </source>
</reference>
<dbReference type="EMBL" id="AP029170">
    <property type="protein sequence ID" value="BFD46811.1"/>
    <property type="molecule type" value="Genomic_DNA"/>
</dbReference>
<gene>
    <name evidence="11" type="primary">psd</name>
    <name evidence="13" type="ORF">DMENIID0002_14570</name>
</gene>
<evidence type="ECO:0000256" key="5">
    <source>
        <dbReference type="ARBA" id="ARBA00023136"/>
    </source>
</evidence>
<keyword evidence="6 11" id="KW-0865">Zymogen</keyword>
<comment type="cofactor">
    <cofactor evidence="11">
        <name>pyruvate</name>
        <dbReference type="ChEBI" id="CHEBI:15361"/>
    </cofactor>
    <text evidence="11">Binds 1 pyruvoyl group covalently per subunit.</text>
</comment>
<feature type="active site" description="Schiff-base intermediate with substrate; via pyruvic acid" evidence="11">
    <location>
        <position position="188"/>
    </location>
</feature>
<evidence type="ECO:0000256" key="9">
    <source>
        <dbReference type="ARBA" id="ARBA00023264"/>
    </source>
</evidence>
<comment type="subcellular location">
    <subcellularLocation>
        <location evidence="11">Cell membrane</location>
        <topology evidence="11">Peripheral membrane protein</topology>
    </subcellularLocation>
</comment>
<feature type="modified residue" description="Pyruvic acid (Ser); by autocatalysis" evidence="11">
    <location>
        <position position="188"/>
    </location>
</feature>
<comment type="similarity">
    <text evidence="11">Belongs to the phosphatidylserine decarboxylase family. PSD-A subfamily.</text>
</comment>
<keyword evidence="12" id="KW-0812">Transmembrane</keyword>
<dbReference type="AlphaFoldDB" id="A0AAT9GAJ1"/>
<comment type="PTM">
    <text evidence="11">Is synthesized initially as an inactive proenzyme. Formation of the active enzyme involves a self-maturation process in which the active site pyruvoyl group is generated from an internal serine residue via an autocatalytic post-translational modification. Two non-identical subunits are generated from the proenzyme in this reaction, and the pyruvate is formed at the N-terminus of the alpha chain, which is derived from the carboxyl end of the proenzyme. The post-translation cleavage follows an unusual pathway, termed non-hydrolytic serinolysis, in which the side chain hydroxyl group of the serine supplies its oxygen atom to form the C-terminus of the beta chain, while the remainder of the serine residue undergoes an oxidative deamination to produce ammonia and the pyruvoyl prosthetic group on the alpha chain.</text>
</comment>
<dbReference type="EC" id="4.1.1.65" evidence="11"/>
<keyword evidence="12" id="KW-1133">Transmembrane helix</keyword>
<evidence type="ECO:0000256" key="4">
    <source>
        <dbReference type="ARBA" id="ARBA00023098"/>
    </source>
</evidence>
<keyword evidence="2 11" id="KW-0444">Lipid biosynthesis</keyword>
<dbReference type="GO" id="GO:0006646">
    <property type="term" value="P:phosphatidylethanolamine biosynthetic process"/>
    <property type="evidence" value="ECO:0007669"/>
    <property type="project" value="UniProtKB-UniRule"/>
</dbReference>
<dbReference type="Pfam" id="PF02666">
    <property type="entry name" value="PS_Dcarbxylase"/>
    <property type="match status" value="1"/>
</dbReference>
<accession>A0AAT9GAJ1</accession>
<dbReference type="NCBIfam" id="NF003677">
    <property type="entry name" value="PRK05305.1-1"/>
    <property type="match status" value="1"/>
</dbReference>
<proteinExistence type="inferred from homology"/>
<name>A0AAT9GAJ1_9RICK</name>
<dbReference type="NCBIfam" id="NF003685">
    <property type="entry name" value="PRK05305.2-5"/>
    <property type="match status" value="1"/>
</dbReference>
<dbReference type="PANTHER" id="PTHR35809">
    <property type="entry name" value="ARCHAETIDYLSERINE DECARBOXYLASE PROENZYME-RELATED"/>
    <property type="match status" value="1"/>
</dbReference>
<evidence type="ECO:0000256" key="11">
    <source>
        <dbReference type="HAMAP-Rule" id="MF_00664"/>
    </source>
</evidence>
<keyword evidence="7 11" id="KW-0594">Phospholipid biosynthesis</keyword>
<comment type="function">
    <text evidence="11">Catalyzes the formation of phosphatidylethanolamine (PtdEtn) from phosphatidylserine (PtdSer).</text>
</comment>
<dbReference type="GO" id="GO:0005886">
    <property type="term" value="C:plasma membrane"/>
    <property type="evidence" value="ECO:0007669"/>
    <property type="project" value="UniProtKB-SubCell"/>
</dbReference>
<dbReference type="InterPro" id="IPR003817">
    <property type="entry name" value="PS_Dcarbxylase"/>
</dbReference>
<organism evidence="13">
    <name type="scientific">Candidatus Tisiphia endosymbiont of Sergentomyia squamirostris</name>
    <dbReference type="NCBI Taxonomy" id="3113639"/>
    <lineage>
        <taxon>Bacteria</taxon>
        <taxon>Pseudomonadati</taxon>
        <taxon>Pseudomonadota</taxon>
        <taxon>Alphaproteobacteria</taxon>
        <taxon>Rickettsiales</taxon>
        <taxon>Rickettsiaceae</taxon>
        <taxon>Rickettsieae</taxon>
        <taxon>Candidatus Tisiphia</taxon>
    </lineage>
</organism>
<feature type="site" description="Cleavage (non-hydrolytic); by autocatalysis" evidence="11">
    <location>
        <begin position="187"/>
        <end position="188"/>
    </location>
</feature>
<evidence type="ECO:0000256" key="7">
    <source>
        <dbReference type="ARBA" id="ARBA00023209"/>
    </source>
</evidence>
<evidence type="ECO:0000256" key="6">
    <source>
        <dbReference type="ARBA" id="ARBA00023145"/>
    </source>
</evidence>
<comment type="subunit">
    <text evidence="11">Heterodimer of a large membrane-associated beta subunit and a small pyruvoyl-containing alpha subunit.</text>
</comment>
<dbReference type="GO" id="GO:0004609">
    <property type="term" value="F:phosphatidylserine decarboxylase activity"/>
    <property type="evidence" value="ECO:0007669"/>
    <property type="project" value="UniProtKB-UniRule"/>
</dbReference>
<keyword evidence="5 11" id="KW-0472">Membrane</keyword>
<comment type="pathway">
    <text evidence="11">Phospholipid metabolism; phosphatidylethanolamine biosynthesis; phosphatidylethanolamine from CDP-diacylglycerol: step 2/2.</text>
</comment>
<evidence type="ECO:0000256" key="8">
    <source>
        <dbReference type="ARBA" id="ARBA00023239"/>
    </source>
</evidence>
<keyword evidence="1 11" id="KW-1003">Cell membrane</keyword>
<keyword evidence="9 11" id="KW-1208">Phospholipid metabolism</keyword>
<keyword evidence="3 11" id="KW-0210">Decarboxylase</keyword>
<dbReference type="InterPro" id="IPR033175">
    <property type="entry name" value="PSD-A"/>
</dbReference>
<evidence type="ECO:0000256" key="3">
    <source>
        <dbReference type="ARBA" id="ARBA00022793"/>
    </source>
</evidence>
<feature type="chain" id="PRO_5043067515" description="Phosphatidylserine decarboxylase beta chain" evidence="11">
    <location>
        <begin position="1"/>
        <end position="187"/>
    </location>
</feature>
<keyword evidence="8 11" id="KW-0456">Lyase</keyword>